<keyword evidence="1" id="KW-1133">Transmembrane helix</keyword>
<accession>A0A8H6ZIK3</accession>
<dbReference type="Proteomes" id="UP000623467">
    <property type="component" value="Unassembled WGS sequence"/>
</dbReference>
<proteinExistence type="predicted"/>
<dbReference type="AlphaFoldDB" id="A0A8H6ZIK3"/>
<protein>
    <submittedName>
        <fullName evidence="2">Uncharacterized protein</fullName>
    </submittedName>
</protein>
<sequence length="243" mass="27288">MNISIMTTGIILGFSKTPQITLRNAIVVWYFTIIPLVILQVAGRKLGQRKIVKTSMWDAEAAFLSMSAMYILSAAFTLAFLHHRETFGSHPECNGAALIFIFSTFPASRGWFIFMAVIYAIVLCLLFVPRIYSFILMQCVRSVMDQEGRKQQQELADGLIEVLNSIIPDFSPDYWGVIVSVLLAVWVAFTEITVAKNRFAPTDGPTWQFGQIFPLILLATPLFITAKGISKWINRKPTTSSRP</sequence>
<feature type="transmembrane region" description="Helical" evidence="1">
    <location>
        <begin position="207"/>
        <end position="226"/>
    </location>
</feature>
<feature type="transmembrane region" description="Helical" evidence="1">
    <location>
        <begin position="174"/>
        <end position="195"/>
    </location>
</feature>
<dbReference type="OrthoDB" id="5427664at2759"/>
<name>A0A8H6ZIK3_9AGAR</name>
<keyword evidence="1" id="KW-0472">Membrane</keyword>
<evidence type="ECO:0000256" key="1">
    <source>
        <dbReference type="SAM" id="Phobius"/>
    </source>
</evidence>
<comment type="caution">
    <text evidence="2">The sequence shown here is derived from an EMBL/GenBank/DDBJ whole genome shotgun (WGS) entry which is preliminary data.</text>
</comment>
<keyword evidence="3" id="KW-1185">Reference proteome</keyword>
<feature type="transmembrane region" description="Helical" evidence="1">
    <location>
        <begin position="61"/>
        <end position="81"/>
    </location>
</feature>
<gene>
    <name evidence="2" type="ORF">MSAN_00242400</name>
</gene>
<feature type="transmembrane region" description="Helical" evidence="1">
    <location>
        <begin position="20"/>
        <end position="41"/>
    </location>
</feature>
<dbReference type="EMBL" id="JACAZH010000001">
    <property type="protein sequence ID" value="KAF7378179.1"/>
    <property type="molecule type" value="Genomic_DNA"/>
</dbReference>
<keyword evidence="1" id="KW-0812">Transmembrane</keyword>
<feature type="transmembrane region" description="Helical" evidence="1">
    <location>
        <begin position="110"/>
        <end position="128"/>
    </location>
</feature>
<organism evidence="2 3">
    <name type="scientific">Mycena sanguinolenta</name>
    <dbReference type="NCBI Taxonomy" id="230812"/>
    <lineage>
        <taxon>Eukaryota</taxon>
        <taxon>Fungi</taxon>
        <taxon>Dikarya</taxon>
        <taxon>Basidiomycota</taxon>
        <taxon>Agaricomycotina</taxon>
        <taxon>Agaricomycetes</taxon>
        <taxon>Agaricomycetidae</taxon>
        <taxon>Agaricales</taxon>
        <taxon>Marasmiineae</taxon>
        <taxon>Mycenaceae</taxon>
        <taxon>Mycena</taxon>
    </lineage>
</organism>
<reference evidence="2" key="1">
    <citation type="submission" date="2020-05" db="EMBL/GenBank/DDBJ databases">
        <title>Mycena genomes resolve the evolution of fungal bioluminescence.</title>
        <authorList>
            <person name="Tsai I.J."/>
        </authorList>
    </citation>
    <scope>NUCLEOTIDE SEQUENCE</scope>
    <source>
        <strain evidence="2">160909Yilan</strain>
    </source>
</reference>
<evidence type="ECO:0000313" key="2">
    <source>
        <dbReference type="EMBL" id="KAF7378179.1"/>
    </source>
</evidence>
<evidence type="ECO:0000313" key="3">
    <source>
        <dbReference type="Proteomes" id="UP000623467"/>
    </source>
</evidence>